<dbReference type="EMBL" id="JAGTXO010000025">
    <property type="protein sequence ID" value="KAG8461534.1"/>
    <property type="molecule type" value="Genomic_DNA"/>
</dbReference>
<evidence type="ECO:0000256" key="11">
    <source>
        <dbReference type="ARBA" id="ARBA00023136"/>
    </source>
</evidence>
<dbReference type="InterPro" id="IPR002167">
    <property type="entry name" value="GDC-like"/>
</dbReference>
<keyword evidence="4 12" id="KW-0812">Transmembrane</keyword>
<evidence type="ECO:0000256" key="8">
    <source>
        <dbReference type="ARBA" id="ARBA00022837"/>
    </source>
</evidence>
<keyword evidence="11 12" id="KW-0472">Membrane</keyword>
<dbReference type="InterPro" id="IPR002067">
    <property type="entry name" value="MCP"/>
</dbReference>
<feature type="repeat" description="Solcar" evidence="12">
    <location>
        <begin position="105"/>
        <end position="193"/>
    </location>
</feature>
<feature type="repeat" description="Solcar" evidence="12">
    <location>
        <begin position="567"/>
        <end position="655"/>
    </location>
</feature>
<name>A0A8J5XC63_DIALT</name>
<dbReference type="SUPFAM" id="SSF103506">
    <property type="entry name" value="Mitochondrial carrier"/>
    <property type="match status" value="3"/>
</dbReference>
<evidence type="ECO:0000256" key="1">
    <source>
        <dbReference type="ARBA" id="ARBA00004448"/>
    </source>
</evidence>
<keyword evidence="5" id="KW-0479">Metal-binding</keyword>
<proteinExistence type="inferred from homology"/>
<keyword evidence="7" id="KW-0999">Mitochondrion inner membrane</keyword>
<feature type="repeat" description="Solcar" evidence="12">
    <location>
        <begin position="10"/>
        <end position="97"/>
    </location>
</feature>
<protein>
    <submittedName>
        <fullName evidence="13">Uncharacterized protein</fullName>
    </submittedName>
</protein>
<feature type="repeat" description="Solcar" evidence="12">
    <location>
        <begin position="471"/>
        <end position="558"/>
    </location>
</feature>
<dbReference type="InterPro" id="IPR018108">
    <property type="entry name" value="MCP_transmembrane"/>
</dbReference>
<dbReference type="FunFam" id="1.50.40.10:FF:000016">
    <property type="entry name" value="Solute carrier family 25 member 23"/>
    <property type="match status" value="1"/>
</dbReference>
<keyword evidence="9" id="KW-1133">Transmembrane helix</keyword>
<dbReference type="PRINTS" id="PR00928">
    <property type="entry name" value="GRAVESDC"/>
</dbReference>
<evidence type="ECO:0000256" key="3">
    <source>
        <dbReference type="ARBA" id="ARBA00022448"/>
    </source>
</evidence>
<dbReference type="Gene3D" id="1.50.40.10">
    <property type="entry name" value="Mitochondrial carrier domain"/>
    <property type="match status" value="3"/>
</dbReference>
<keyword evidence="14" id="KW-1185">Reference proteome</keyword>
<dbReference type="GO" id="GO:0005743">
    <property type="term" value="C:mitochondrial inner membrane"/>
    <property type="evidence" value="ECO:0007669"/>
    <property type="project" value="UniProtKB-SubCell"/>
</dbReference>
<comment type="subcellular location">
    <subcellularLocation>
        <location evidence="1">Mitochondrion inner membrane</location>
        <topology evidence="1">Multi-pass membrane protein</topology>
    </subcellularLocation>
</comment>
<keyword evidence="3" id="KW-0813">Transport</keyword>
<accession>A0A8J5XC63</accession>
<dbReference type="OrthoDB" id="270584at2759"/>
<dbReference type="PRINTS" id="PR00926">
    <property type="entry name" value="MITOCARRIER"/>
</dbReference>
<dbReference type="PROSITE" id="PS50920">
    <property type="entry name" value="SOLCAR"/>
    <property type="match status" value="5"/>
</dbReference>
<evidence type="ECO:0000256" key="6">
    <source>
        <dbReference type="ARBA" id="ARBA00022737"/>
    </source>
</evidence>
<feature type="repeat" description="Solcar" evidence="12">
    <location>
        <begin position="668"/>
        <end position="756"/>
    </location>
</feature>
<sequence>MAVDGARPPLEQYEKLLSGGMAGACAKTITAPLDRIKLLYQVDPSKTFSAKDALRRTSKIVRETGVLSLWRGNGLAMIHVIPYGALVYMTFDNYHTFLVDNAQLAPMPARFLAGSAAGASATMVAYPLDLLRARIMAHVGRGDKYEPGIFGALADISRREGLGSLWRGLNPTLVGIVPYAGISFCLFETSKVWVKDALGLTRDAEIPTVVRLSTGALAGLIAQSVTYPLHVVRRRMQVIEQPLPLAVASAAPAAHGAGGAHASAAPAFSVRNGAAAHGDVSAAARGAAESAVTSAARTAATTPAAAAAAALAAAKAVHGEAAAAAVSGPSAASASAAAVSRTPKLSAQHYTSIGRAIVHIATTEGIANGLFKGLMLTWLKAPVTTALGFTVNDRAREFFHARKAAARASNGRAQSAGAAAGPAAAAAGAAAVVALAGMRAAASAEPGALSGSAPTGAGAPGAPAGASAPSLSSLELLCCGSIAGAAAKTVIAPGDRIKIIFQTDPSRPFSMGNALRAGREIVATSGPLALWRGNGATMVRIMPHAGIVYMCFDKYNGALGALLPDTPAASQRFVAGAAAGATATAVTYPLDLMRARMAIDMSRDGSRYASMWHAGSRVVSAEGWRALYSGITPTLLGVMPYAGLSFAVFETLKAAARTRWGLTSDRELPTAARLTIGGVAGLIAQSATYPLDIVRRRMQVAPAGGPHALGWVALMRRIVRTEGLICGLYKGLSMNWIKSPIAIAVSFTVNDTLKHELARMHAERRGAAASAT</sequence>
<dbReference type="OMA" id="RMAAHQG"/>
<keyword evidence="10" id="KW-0496">Mitochondrion</keyword>
<dbReference type="GO" id="GO:0055085">
    <property type="term" value="P:transmembrane transport"/>
    <property type="evidence" value="ECO:0007669"/>
    <property type="project" value="InterPro"/>
</dbReference>
<gene>
    <name evidence="13" type="ORF">KFE25_001138</name>
</gene>
<reference evidence="13" key="1">
    <citation type="submission" date="2021-05" db="EMBL/GenBank/DDBJ databases">
        <title>The genome of the haptophyte Pavlova lutheri (Diacronema luteri, Pavlovales) - a model for lipid biosynthesis in eukaryotic algae.</title>
        <authorList>
            <person name="Hulatt C.J."/>
            <person name="Posewitz M.C."/>
        </authorList>
    </citation>
    <scope>NUCLEOTIDE SEQUENCE</scope>
    <source>
        <strain evidence="13">NIVA-4/92</strain>
    </source>
</reference>
<evidence type="ECO:0000256" key="12">
    <source>
        <dbReference type="PROSITE-ProRule" id="PRU00282"/>
    </source>
</evidence>
<evidence type="ECO:0000256" key="5">
    <source>
        <dbReference type="ARBA" id="ARBA00022723"/>
    </source>
</evidence>
<evidence type="ECO:0000256" key="7">
    <source>
        <dbReference type="ARBA" id="ARBA00022792"/>
    </source>
</evidence>
<evidence type="ECO:0000313" key="13">
    <source>
        <dbReference type="EMBL" id="KAG8461534.1"/>
    </source>
</evidence>
<evidence type="ECO:0000256" key="4">
    <source>
        <dbReference type="ARBA" id="ARBA00022692"/>
    </source>
</evidence>
<keyword evidence="8" id="KW-0106">Calcium</keyword>
<evidence type="ECO:0000256" key="10">
    <source>
        <dbReference type="ARBA" id="ARBA00023128"/>
    </source>
</evidence>
<dbReference type="Pfam" id="PF00153">
    <property type="entry name" value="Mito_carr"/>
    <property type="match status" value="7"/>
</dbReference>
<organism evidence="13 14">
    <name type="scientific">Diacronema lutheri</name>
    <name type="common">Unicellular marine alga</name>
    <name type="synonym">Monochrysis lutheri</name>
    <dbReference type="NCBI Taxonomy" id="2081491"/>
    <lineage>
        <taxon>Eukaryota</taxon>
        <taxon>Haptista</taxon>
        <taxon>Haptophyta</taxon>
        <taxon>Pavlovophyceae</taxon>
        <taxon>Pavlovales</taxon>
        <taxon>Pavlovaceae</taxon>
        <taxon>Diacronema</taxon>
    </lineage>
</organism>
<dbReference type="GO" id="GO:0046872">
    <property type="term" value="F:metal ion binding"/>
    <property type="evidence" value="ECO:0007669"/>
    <property type="project" value="UniProtKB-KW"/>
</dbReference>
<comment type="similarity">
    <text evidence="2">Belongs to the mitochondrial carrier (TC 2.A.29) family.</text>
</comment>
<evidence type="ECO:0000313" key="14">
    <source>
        <dbReference type="Proteomes" id="UP000751190"/>
    </source>
</evidence>
<keyword evidence="6" id="KW-0677">Repeat</keyword>
<dbReference type="PANTHER" id="PTHR24089">
    <property type="entry name" value="SOLUTE CARRIER FAMILY 25"/>
    <property type="match status" value="1"/>
</dbReference>
<evidence type="ECO:0000256" key="2">
    <source>
        <dbReference type="ARBA" id="ARBA00006375"/>
    </source>
</evidence>
<dbReference type="InterPro" id="IPR023395">
    <property type="entry name" value="MCP_dom_sf"/>
</dbReference>
<evidence type="ECO:0000256" key="9">
    <source>
        <dbReference type="ARBA" id="ARBA00022989"/>
    </source>
</evidence>
<comment type="caution">
    <text evidence="13">The sequence shown here is derived from an EMBL/GenBank/DDBJ whole genome shotgun (WGS) entry which is preliminary data.</text>
</comment>
<dbReference type="Proteomes" id="UP000751190">
    <property type="component" value="Unassembled WGS sequence"/>
</dbReference>
<dbReference type="AlphaFoldDB" id="A0A8J5XC63"/>